<reference evidence="1 2" key="1">
    <citation type="submission" date="2020-01" db="EMBL/GenBank/DDBJ databases">
        <title>Draft genome assembly of Ensifer adhaerens T173.</title>
        <authorList>
            <person name="Craig J.E."/>
            <person name="Stinchcombe J.R."/>
        </authorList>
    </citation>
    <scope>NUCLEOTIDE SEQUENCE [LARGE SCALE GENOMIC DNA]</scope>
    <source>
        <strain evidence="1 2">T173</strain>
    </source>
</reference>
<dbReference type="AlphaFoldDB" id="A0AAW4FQ00"/>
<evidence type="ECO:0000313" key="2">
    <source>
        <dbReference type="Proteomes" id="UP000744980"/>
    </source>
</evidence>
<organism evidence="1 2">
    <name type="scientific">Ensifer canadensis</name>
    <dbReference type="NCBI Taxonomy" id="555315"/>
    <lineage>
        <taxon>Bacteria</taxon>
        <taxon>Pseudomonadati</taxon>
        <taxon>Pseudomonadota</taxon>
        <taxon>Alphaproteobacteria</taxon>
        <taxon>Hyphomicrobiales</taxon>
        <taxon>Rhizobiaceae</taxon>
        <taxon>Sinorhizobium/Ensifer group</taxon>
        <taxon>Ensifer</taxon>
    </lineage>
</organism>
<proteinExistence type="predicted"/>
<dbReference type="EMBL" id="WXFA01000015">
    <property type="protein sequence ID" value="MBM3093418.1"/>
    <property type="molecule type" value="Genomic_DNA"/>
</dbReference>
<sequence>MVFDLRIKTCSNSKCYSDLCASSKTRGAVVDVGADAPRQLNFILATSDIAIE</sequence>
<evidence type="ECO:0000313" key="1">
    <source>
        <dbReference type="EMBL" id="MBM3093418.1"/>
    </source>
</evidence>
<comment type="caution">
    <text evidence="1">The sequence shown here is derived from an EMBL/GenBank/DDBJ whole genome shotgun (WGS) entry which is preliminary data.</text>
</comment>
<dbReference type="Proteomes" id="UP000744980">
    <property type="component" value="Unassembled WGS sequence"/>
</dbReference>
<gene>
    <name evidence="1" type="ORF">GFB56_21860</name>
</gene>
<protein>
    <submittedName>
        <fullName evidence="1">Uncharacterized protein</fullName>
    </submittedName>
</protein>
<accession>A0AAW4FQ00</accession>
<keyword evidence="2" id="KW-1185">Reference proteome</keyword>
<name>A0AAW4FQ00_9HYPH</name>